<evidence type="ECO:0008006" key="3">
    <source>
        <dbReference type="Google" id="ProtNLM"/>
    </source>
</evidence>
<dbReference type="AlphaFoldDB" id="A0A2A2HYK6"/>
<keyword evidence="2" id="KW-1185">Reference proteome</keyword>
<comment type="caution">
    <text evidence="1">The sequence shown here is derived from an EMBL/GenBank/DDBJ whole genome shotgun (WGS) entry which is preliminary data.</text>
</comment>
<name>A0A2A2HYK6_9EURY</name>
<dbReference type="OrthoDB" id="60294at2157"/>
<dbReference type="RefSeq" id="WP_095642800.1">
    <property type="nucleotide sequence ID" value="NZ_LMVP01000005.1"/>
</dbReference>
<dbReference type="Gene3D" id="3.40.630.30">
    <property type="match status" value="1"/>
</dbReference>
<gene>
    <name evidence="1" type="ORF">ASJ81_13745</name>
</gene>
<sequence>MKLLYDTNILIHIQDPKELSPNLQALLTIIREHGHQEFIHPASLKDIENDNNVERRRITISKLRGYPRLPSPPTPDDEFTSLVGIPVNSHDVSDNEILFSLKKNLVDFLITEDKGIGKKANLLNLDDRVFSIESALNYFTALYQRFSPNHSLLRKCYAHEIDITQPFFDSLKSDYGDANFKKWYNKCIKESRECYTYEMDDKVKAFLMLKEENEVIETHDPIPATKRVKITTLKVDFSGSKIGELFLKIAFQYCINNQIFEIYLTHFETEDDTLVHLIENFGFEKVGELAKNDELVYIKKFIPDTTELRSLEIARKYYPCFKDSESVNKFVIPILPEFHDILFPEYKRRQMKLTDYFEINIPGNAIKKAYLSSRFSSRLGLGDIILFYRSHDQKAITSLGIIDQEPIRTSNLDELKRIVGKRSVYSEEELKKWAEKSVFVIRFKHHLYLPNPLNLSYLIENDILKSAPQSITEINHEQYLTLKTGGKLDERFTVNKTKVC</sequence>
<evidence type="ECO:0000313" key="2">
    <source>
        <dbReference type="Proteomes" id="UP000218164"/>
    </source>
</evidence>
<dbReference type="CDD" id="cd18699">
    <property type="entry name" value="PIN_VapC_like"/>
    <property type="match status" value="1"/>
</dbReference>
<reference evidence="1 2" key="1">
    <citation type="journal article" date="2017" name="BMC Genomics">
        <title>Genomic analysis of methanogenic archaea reveals a shift towards energy conservation.</title>
        <authorList>
            <person name="Gilmore S.P."/>
            <person name="Henske J.K."/>
            <person name="Sexton J.A."/>
            <person name="Solomon K.V."/>
            <person name="Seppala S."/>
            <person name="Yoo J.I."/>
            <person name="Huyett L.M."/>
            <person name="Pressman A."/>
            <person name="Cogan J.Z."/>
            <person name="Kivenson V."/>
            <person name="Peng X."/>
            <person name="Tan Y."/>
            <person name="Valentine D.L."/>
            <person name="O'Malley M.A."/>
        </authorList>
    </citation>
    <scope>NUCLEOTIDE SEQUENCE [LARGE SCALE GENOMIC DNA]</scope>
    <source>
        <strain evidence="1 2">MC-15</strain>
    </source>
</reference>
<proteinExistence type="predicted"/>
<dbReference type="Proteomes" id="UP000218164">
    <property type="component" value="Unassembled WGS sequence"/>
</dbReference>
<dbReference type="InterPro" id="IPR016181">
    <property type="entry name" value="Acyl_CoA_acyltransferase"/>
</dbReference>
<evidence type="ECO:0000313" key="1">
    <source>
        <dbReference type="EMBL" id="PAV14448.1"/>
    </source>
</evidence>
<organism evidence="1 2">
    <name type="scientific">Methanosarcina spelaei</name>
    <dbReference type="NCBI Taxonomy" id="1036679"/>
    <lineage>
        <taxon>Archaea</taxon>
        <taxon>Methanobacteriati</taxon>
        <taxon>Methanobacteriota</taxon>
        <taxon>Stenosarchaea group</taxon>
        <taxon>Methanomicrobia</taxon>
        <taxon>Methanosarcinales</taxon>
        <taxon>Methanosarcinaceae</taxon>
        <taxon>Methanosarcina</taxon>
    </lineage>
</organism>
<accession>A0A2A2HYK6</accession>
<protein>
    <recommendedName>
        <fullName evidence="3">N-acetyltransferase domain-containing protein</fullName>
    </recommendedName>
</protein>
<dbReference type="EMBL" id="LMVP01000005">
    <property type="protein sequence ID" value="PAV14448.1"/>
    <property type="molecule type" value="Genomic_DNA"/>
</dbReference>
<dbReference type="SUPFAM" id="SSF55729">
    <property type="entry name" value="Acyl-CoA N-acyltransferases (Nat)"/>
    <property type="match status" value="1"/>
</dbReference>